<feature type="chain" id="PRO_5001649203" description="Secreted protein" evidence="1">
    <location>
        <begin position="31"/>
        <end position="109"/>
    </location>
</feature>
<evidence type="ECO:0000313" key="3">
    <source>
        <dbReference type="Proteomes" id="UP000027222"/>
    </source>
</evidence>
<feature type="signal peptide" evidence="1">
    <location>
        <begin position="1"/>
        <end position="30"/>
    </location>
</feature>
<organism evidence="2 3">
    <name type="scientific">Galerina marginata (strain CBS 339.88)</name>
    <dbReference type="NCBI Taxonomy" id="685588"/>
    <lineage>
        <taxon>Eukaryota</taxon>
        <taxon>Fungi</taxon>
        <taxon>Dikarya</taxon>
        <taxon>Basidiomycota</taxon>
        <taxon>Agaricomycotina</taxon>
        <taxon>Agaricomycetes</taxon>
        <taxon>Agaricomycetidae</taxon>
        <taxon>Agaricales</taxon>
        <taxon>Agaricineae</taxon>
        <taxon>Strophariaceae</taxon>
        <taxon>Galerina</taxon>
    </lineage>
</organism>
<reference evidence="3" key="1">
    <citation type="journal article" date="2014" name="Proc. Natl. Acad. Sci. U.S.A.">
        <title>Extensive sampling of basidiomycete genomes demonstrates inadequacy of the white-rot/brown-rot paradigm for wood decay fungi.</title>
        <authorList>
            <person name="Riley R."/>
            <person name="Salamov A.A."/>
            <person name="Brown D.W."/>
            <person name="Nagy L.G."/>
            <person name="Floudas D."/>
            <person name="Held B.W."/>
            <person name="Levasseur A."/>
            <person name="Lombard V."/>
            <person name="Morin E."/>
            <person name="Otillar R."/>
            <person name="Lindquist E.A."/>
            <person name="Sun H."/>
            <person name="LaButti K.M."/>
            <person name="Schmutz J."/>
            <person name="Jabbour D."/>
            <person name="Luo H."/>
            <person name="Baker S.E."/>
            <person name="Pisabarro A.G."/>
            <person name="Walton J.D."/>
            <person name="Blanchette R.A."/>
            <person name="Henrissat B."/>
            <person name="Martin F."/>
            <person name="Cullen D."/>
            <person name="Hibbett D.S."/>
            <person name="Grigoriev I.V."/>
        </authorList>
    </citation>
    <scope>NUCLEOTIDE SEQUENCE [LARGE SCALE GENOMIC DNA]</scope>
    <source>
        <strain evidence="3">CBS 339.88</strain>
    </source>
</reference>
<evidence type="ECO:0000313" key="2">
    <source>
        <dbReference type="EMBL" id="KDR73854.1"/>
    </source>
</evidence>
<dbReference type="HOGENOM" id="CLU_2184157_0_0_1"/>
<accession>A0A067T1N8</accession>
<protein>
    <recommendedName>
        <fullName evidence="4">Secreted protein</fullName>
    </recommendedName>
</protein>
<dbReference type="EMBL" id="KL142384">
    <property type="protein sequence ID" value="KDR73854.1"/>
    <property type="molecule type" value="Genomic_DNA"/>
</dbReference>
<evidence type="ECO:0008006" key="4">
    <source>
        <dbReference type="Google" id="ProtNLM"/>
    </source>
</evidence>
<dbReference type="Proteomes" id="UP000027222">
    <property type="component" value="Unassembled WGS sequence"/>
</dbReference>
<proteinExistence type="predicted"/>
<dbReference type="AlphaFoldDB" id="A0A067T1N8"/>
<name>A0A067T1N8_GALM3</name>
<keyword evidence="1" id="KW-0732">Signal</keyword>
<gene>
    <name evidence="2" type="ORF">GALMADRAFT_592693</name>
</gene>
<keyword evidence="3" id="KW-1185">Reference proteome</keyword>
<evidence type="ECO:0000256" key="1">
    <source>
        <dbReference type="SAM" id="SignalP"/>
    </source>
</evidence>
<sequence>MCDGVGRGRAASSAGALRFGPLMLVLSADAQVSVWGGKGRGRGGRGNDARLGGGIQRRRGCEVGKRKNRQLLPFSTSVLALSPSYQPRLCHVDACVHPAIPTGRGCCCC</sequence>